<evidence type="ECO:0000313" key="2">
    <source>
        <dbReference type="EMBL" id="MPN36697.1"/>
    </source>
</evidence>
<keyword evidence="1" id="KW-0812">Transmembrane</keyword>
<keyword evidence="1" id="KW-1133">Transmembrane helix</keyword>
<reference evidence="2" key="1">
    <citation type="submission" date="2019-08" db="EMBL/GenBank/DDBJ databases">
        <authorList>
            <person name="Kucharzyk K."/>
            <person name="Murdoch R.W."/>
            <person name="Higgins S."/>
            <person name="Loffler F."/>
        </authorList>
    </citation>
    <scope>NUCLEOTIDE SEQUENCE</scope>
</reference>
<name>A0A645HCE3_9ZZZZ</name>
<accession>A0A645HCE3</accession>
<organism evidence="2">
    <name type="scientific">bioreactor metagenome</name>
    <dbReference type="NCBI Taxonomy" id="1076179"/>
    <lineage>
        <taxon>unclassified sequences</taxon>
        <taxon>metagenomes</taxon>
        <taxon>ecological metagenomes</taxon>
    </lineage>
</organism>
<dbReference type="AlphaFoldDB" id="A0A645HCE3"/>
<feature type="transmembrane region" description="Helical" evidence="1">
    <location>
        <begin position="27"/>
        <end position="49"/>
    </location>
</feature>
<keyword evidence="1" id="KW-0472">Membrane</keyword>
<comment type="caution">
    <text evidence="2">The sequence shown here is derived from an EMBL/GenBank/DDBJ whole genome shotgun (WGS) entry which is preliminary data.</text>
</comment>
<gene>
    <name evidence="2" type="ORF">SDC9_184207</name>
</gene>
<feature type="transmembrane region" description="Helical" evidence="1">
    <location>
        <begin position="61"/>
        <end position="84"/>
    </location>
</feature>
<proteinExistence type="predicted"/>
<sequence length="87" mass="9171">MNISAPPVTADMESSGISSLSSINDMFVIFASFFMYLSPALAVSIAVLYESITRLSFFDGGASTSALMFLTDLIISMASSSFFVSSG</sequence>
<protein>
    <submittedName>
        <fullName evidence="2">Uncharacterized protein</fullName>
    </submittedName>
</protein>
<dbReference type="EMBL" id="VSSQ01090979">
    <property type="protein sequence ID" value="MPN36697.1"/>
    <property type="molecule type" value="Genomic_DNA"/>
</dbReference>
<evidence type="ECO:0000256" key="1">
    <source>
        <dbReference type="SAM" id="Phobius"/>
    </source>
</evidence>